<comment type="caution">
    <text evidence="2">The sequence shown here is derived from an EMBL/GenBank/DDBJ whole genome shotgun (WGS) entry which is preliminary data.</text>
</comment>
<feature type="region of interest" description="Disordered" evidence="1">
    <location>
        <begin position="227"/>
        <end position="261"/>
    </location>
</feature>
<dbReference type="Proteomes" id="UP001219525">
    <property type="component" value="Unassembled WGS sequence"/>
</dbReference>
<proteinExistence type="predicted"/>
<organism evidence="2 3">
    <name type="scientific">Mycena pura</name>
    <dbReference type="NCBI Taxonomy" id="153505"/>
    <lineage>
        <taxon>Eukaryota</taxon>
        <taxon>Fungi</taxon>
        <taxon>Dikarya</taxon>
        <taxon>Basidiomycota</taxon>
        <taxon>Agaricomycotina</taxon>
        <taxon>Agaricomycetes</taxon>
        <taxon>Agaricomycetidae</taxon>
        <taxon>Agaricales</taxon>
        <taxon>Marasmiineae</taxon>
        <taxon>Mycenaceae</taxon>
        <taxon>Mycena</taxon>
    </lineage>
</organism>
<gene>
    <name evidence="2" type="ORF">GGX14DRAFT_618749</name>
</gene>
<accession>A0AAD6VJ12</accession>
<sequence>MDLCARFAGAREWDGSTSSPGKLIVVKSRRRMHDESCSSPTLSPHTICVPMVAWLMASHARLRYLCARLAGARERDVLTSGPQEDLSFACALPAYDLRSMTTSASRHRYSPHLDARLRHLCARLADAYGPYDDICIPPSLFPCTSMHDSQVLRGGTSRRPTPTLKISPHVRVKARSALETLHMHGNRQQGVVLRLRSSRHESRAWNSRSGDLCADLTIPARLYVRHRSAHSARESRAPGSGTSRSPAPASSRYGRVETPLA</sequence>
<reference evidence="2" key="1">
    <citation type="submission" date="2023-03" db="EMBL/GenBank/DDBJ databases">
        <title>Massive genome expansion in bonnet fungi (Mycena s.s.) driven by repeated elements and novel gene families across ecological guilds.</title>
        <authorList>
            <consortium name="Lawrence Berkeley National Laboratory"/>
            <person name="Harder C.B."/>
            <person name="Miyauchi S."/>
            <person name="Viragh M."/>
            <person name="Kuo A."/>
            <person name="Thoen E."/>
            <person name="Andreopoulos B."/>
            <person name="Lu D."/>
            <person name="Skrede I."/>
            <person name="Drula E."/>
            <person name="Henrissat B."/>
            <person name="Morin E."/>
            <person name="Kohler A."/>
            <person name="Barry K."/>
            <person name="LaButti K."/>
            <person name="Morin E."/>
            <person name="Salamov A."/>
            <person name="Lipzen A."/>
            <person name="Mereny Z."/>
            <person name="Hegedus B."/>
            <person name="Baldrian P."/>
            <person name="Stursova M."/>
            <person name="Weitz H."/>
            <person name="Taylor A."/>
            <person name="Grigoriev I.V."/>
            <person name="Nagy L.G."/>
            <person name="Martin F."/>
            <person name="Kauserud H."/>
        </authorList>
    </citation>
    <scope>NUCLEOTIDE SEQUENCE</scope>
    <source>
        <strain evidence="2">9144</strain>
    </source>
</reference>
<evidence type="ECO:0000256" key="1">
    <source>
        <dbReference type="SAM" id="MobiDB-lite"/>
    </source>
</evidence>
<keyword evidence="3" id="KW-1185">Reference proteome</keyword>
<dbReference type="EMBL" id="JARJCW010000021">
    <property type="protein sequence ID" value="KAJ7213471.1"/>
    <property type="molecule type" value="Genomic_DNA"/>
</dbReference>
<evidence type="ECO:0000313" key="2">
    <source>
        <dbReference type="EMBL" id="KAJ7213471.1"/>
    </source>
</evidence>
<dbReference type="AlphaFoldDB" id="A0AAD6VJ12"/>
<name>A0AAD6VJ12_9AGAR</name>
<protein>
    <submittedName>
        <fullName evidence="2">Uncharacterized protein</fullName>
    </submittedName>
</protein>
<evidence type="ECO:0000313" key="3">
    <source>
        <dbReference type="Proteomes" id="UP001219525"/>
    </source>
</evidence>